<comment type="caution">
    <text evidence="2">The sequence shown here is derived from an EMBL/GenBank/DDBJ whole genome shotgun (WGS) entry which is preliminary data.</text>
</comment>
<keyword evidence="1" id="KW-0472">Membrane</keyword>
<accession>A0AAW1PX87</accession>
<evidence type="ECO:0000313" key="3">
    <source>
        <dbReference type="Proteomes" id="UP001465755"/>
    </source>
</evidence>
<proteinExistence type="predicted"/>
<protein>
    <submittedName>
        <fullName evidence="2">Uncharacterized protein</fullName>
    </submittedName>
</protein>
<dbReference type="AlphaFoldDB" id="A0AAW1PX87"/>
<organism evidence="2 3">
    <name type="scientific">Symbiochloris irregularis</name>
    <dbReference type="NCBI Taxonomy" id="706552"/>
    <lineage>
        <taxon>Eukaryota</taxon>
        <taxon>Viridiplantae</taxon>
        <taxon>Chlorophyta</taxon>
        <taxon>core chlorophytes</taxon>
        <taxon>Trebouxiophyceae</taxon>
        <taxon>Trebouxiales</taxon>
        <taxon>Trebouxiaceae</taxon>
        <taxon>Symbiochloris</taxon>
    </lineage>
</organism>
<keyword evidence="3" id="KW-1185">Reference proteome</keyword>
<feature type="transmembrane region" description="Helical" evidence="1">
    <location>
        <begin position="210"/>
        <end position="228"/>
    </location>
</feature>
<dbReference type="GO" id="GO:0009507">
    <property type="term" value="C:chloroplast"/>
    <property type="evidence" value="ECO:0007669"/>
    <property type="project" value="TreeGrafter"/>
</dbReference>
<feature type="transmembrane region" description="Helical" evidence="1">
    <location>
        <begin position="152"/>
        <end position="170"/>
    </location>
</feature>
<feature type="transmembrane region" description="Helical" evidence="1">
    <location>
        <begin position="182"/>
        <end position="198"/>
    </location>
</feature>
<keyword evidence="1" id="KW-1133">Transmembrane helix</keyword>
<feature type="transmembrane region" description="Helical" evidence="1">
    <location>
        <begin position="234"/>
        <end position="253"/>
    </location>
</feature>
<sequence length="291" mass="30951">MSCAISGGRALTHGHDHACNLLCPRLHNTAGFSGRQLNAAPQITVRYTYRRPHYAARAALSQPDETYQGVYGPWKVEESDRQEVLGYRAGLSLAAAAVLIDTAISWVSEDNSVKQVLRPVSNAVAVAGAGGFGASLVLIHIYVKPMKRLLQALYAVGLAGGLYLMATQAQSLPEYVAAHREAVWAVGPLFAAATGVAFKEGVCYGKPECALLFLTTPALLLSHLGGFAPPPVEQALLVAFNVLAGVFAARKYTQPIKDDIGDKSIFEFLALSEDEQEARVAQIKGAGSSDL</sequence>
<reference evidence="2 3" key="1">
    <citation type="journal article" date="2024" name="Nat. Commun.">
        <title>Phylogenomics reveals the evolutionary origins of lichenization in chlorophyte algae.</title>
        <authorList>
            <person name="Puginier C."/>
            <person name="Libourel C."/>
            <person name="Otte J."/>
            <person name="Skaloud P."/>
            <person name="Haon M."/>
            <person name="Grisel S."/>
            <person name="Petersen M."/>
            <person name="Berrin J.G."/>
            <person name="Delaux P.M."/>
            <person name="Dal Grande F."/>
            <person name="Keller J."/>
        </authorList>
    </citation>
    <scope>NUCLEOTIDE SEQUENCE [LARGE SCALE GENOMIC DNA]</scope>
    <source>
        <strain evidence="2 3">SAG 2036</strain>
    </source>
</reference>
<keyword evidence="1" id="KW-0812">Transmembrane</keyword>
<evidence type="ECO:0000313" key="2">
    <source>
        <dbReference type="EMBL" id="KAK9812459.1"/>
    </source>
</evidence>
<name>A0AAW1PX87_9CHLO</name>
<dbReference type="EMBL" id="JALJOQ010000006">
    <property type="protein sequence ID" value="KAK9812459.1"/>
    <property type="molecule type" value="Genomic_DNA"/>
</dbReference>
<feature type="transmembrane region" description="Helical" evidence="1">
    <location>
        <begin position="120"/>
        <end position="143"/>
    </location>
</feature>
<dbReference type="Pfam" id="PF10063">
    <property type="entry name" value="DUF2301"/>
    <property type="match status" value="1"/>
</dbReference>
<gene>
    <name evidence="2" type="ORF">WJX73_001370</name>
</gene>
<feature type="transmembrane region" description="Helical" evidence="1">
    <location>
        <begin position="85"/>
        <end position="108"/>
    </location>
</feature>
<dbReference type="PANTHER" id="PTHR36716">
    <property type="entry name" value="F3H9.20 PROTEIN"/>
    <property type="match status" value="1"/>
</dbReference>
<dbReference type="Proteomes" id="UP001465755">
    <property type="component" value="Unassembled WGS sequence"/>
</dbReference>
<dbReference type="InterPro" id="IPR019275">
    <property type="entry name" value="DUF2301"/>
</dbReference>
<evidence type="ECO:0000256" key="1">
    <source>
        <dbReference type="SAM" id="Phobius"/>
    </source>
</evidence>
<dbReference type="PANTHER" id="PTHR36716:SF2">
    <property type="entry name" value="F3H9.20 PROTEIN"/>
    <property type="match status" value="1"/>
</dbReference>